<accession>A0ABD2YJ13</accession>
<dbReference type="InterPro" id="IPR005552">
    <property type="entry name" value="Scramblase"/>
</dbReference>
<gene>
    <name evidence="3" type="ORF">ACH5RR_032293</name>
</gene>
<dbReference type="PANTHER" id="PTHR23248:SF9">
    <property type="entry name" value="PHOSPHOLIPID SCRAMBLASE"/>
    <property type="match status" value="1"/>
</dbReference>
<evidence type="ECO:0000256" key="1">
    <source>
        <dbReference type="ARBA" id="ARBA00005350"/>
    </source>
</evidence>
<dbReference type="Pfam" id="PF03803">
    <property type="entry name" value="Scramblase"/>
    <property type="match status" value="1"/>
</dbReference>
<dbReference type="Proteomes" id="UP001630127">
    <property type="component" value="Unassembled WGS sequence"/>
</dbReference>
<evidence type="ECO:0000313" key="3">
    <source>
        <dbReference type="EMBL" id="KAL3506911.1"/>
    </source>
</evidence>
<comment type="similarity">
    <text evidence="1 2">Belongs to the phospholipid scramblase family.</text>
</comment>
<organism evidence="3 4">
    <name type="scientific">Cinchona calisaya</name>
    <dbReference type="NCBI Taxonomy" id="153742"/>
    <lineage>
        <taxon>Eukaryota</taxon>
        <taxon>Viridiplantae</taxon>
        <taxon>Streptophyta</taxon>
        <taxon>Embryophyta</taxon>
        <taxon>Tracheophyta</taxon>
        <taxon>Spermatophyta</taxon>
        <taxon>Magnoliopsida</taxon>
        <taxon>eudicotyledons</taxon>
        <taxon>Gunneridae</taxon>
        <taxon>Pentapetalae</taxon>
        <taxon>asterids</taxon>
        <taxon>lamiids</taxon>
        <taxon>Gentianales</taxon>
        <taxon>Rubiaceae</taxon>
        <taxon>Cinchonoideae</taxon>
        <taxon>Cinchoneae</taxon>
        <taxon>Cinchona</taxon>
    </lineage>
</organism>
<keyword evidence="4" id="KW-1185">Reference proteome</keyword>
<evidence type="ECO:0000313" key="4">
    <source>
        <dbReference type="Proteomes" id="UP001630127"/>
    </source>
</evidence>
<dbReference type="EMBL" id="JBJUIK010000013">
    <property type="protein sequence ID" value="KAL3506911.1"/>
    <property type="molecule type" value="Genomic_DNA"/>
</dbReference>
<evidence type="ECO:0000256" key="2">
    <source>
        <dbReference type="RuleBase" id="RU363116"/>
    </source>
</evidence>
<reference evidence="3 4" key="1">
    <citation type="submission" date="2024-11" db="EMBL/GenBank/DDBJ databases">
        <title>A near-complete genome assembly of Cinchona calisaya.</title>
        <authorList>
            <person name="Lian D.C."/>
            <person name="Zhao X.W."/>
            <person name="Wei L."/>
        </authorList>
    </citation>
    <scope>NUCLEOTIDE SEQUENCE [LARGE SCALE GENOMIC DNA]</scope>
    <source>
        <tissue evidence="3">Nenye</tissue>
    </source>
</reference>
<dbReference type="AlphaFoldDB" id="A0ABD2YJ13"/>
<dbReference type="PANTHER" id="PTHR23248">
    <property type="entry name" value="PHOSPHOLIPID SCRAMBLASE-RELATED"/>
    <property type="match status" value="1"/>
</dbReference>
<sequence length="415" mass="47136">MNLLKGLHCLAKRSKCNTCMLGQLENVVLVAKNNIFLSSQAQREYVAATSIQQTGCATAHIQETLKLAKILPWKLKLPFGLTGSILAPKRYAMVLSCQYNHSINNDPDLSRDFLVQLWVEDNKKRSFERKKRPKVHKYADSGDTFVVGSQTSFEAPHESYSEMKPTLKQPPTSQPITGFLKPTSLEEAQVAPLLARSNLLITRDIEWANLTVGFEQENRYAIVDVYYPHSPVGYIREQSSIIARQFLRSRRPFVASITDALGNELFRVRRPFWWITSSIFTEINGKEIGVVHRRWHLWKRIYDLYLGNTQFAVVENPGFWNWTFTLKDINGEVLAEIDRNWRGVGFELFTDAGQYVIRFGTADSSYPNGGDQELEVSHPLTLAQRAVTVALAVSLDNDYFSRHGGVGIPFFVVGE</sequence>
<comment type="caution">
    <text evidence="3">The sequence shown here is derived from an EMBL/GenBank/DDBJ whole genome shotgun (WGS) entry which is preliminary data.</text>
</comment>
<protein>
    <recommendedName>
        <fullName evidence="2">Phospholipid scramblase</fullName>
    </recommendedName>
</protein>
<name>A0ABD2YJ13_9GENT</name>
<dbReference type="SUPFAM" id="SSF54518">
    <property type="entry name" value="Tubby C-terminal domain-like"/>
    <property type="match status" value="1"/>
</dbReference>
<proteinExistence type="inferred from homology"/>
<dbReference type="InterPro" id="IPR025659">
    <property type="entry name" value="Tubby-like_C"/>
</dbReference>